<dbReference type="EMBL" id="AGVY01000299">
    <property type="protein sequence ID" value="EHN01320.1"/>
    <property type="molecule type" value="Genomic_DNA"/>
</dbReference>
<dbReference type="Proteomes" id="UP000009009">
    <property type="component" value="Unassembled WGS sequence"/>
</dbReference>
<dbReference type="PhylomeDB" id="H0GXZ3"/>
<proteinExistence type="inferred from homology"/>
<dbReference type="AlphaFoldDB" id="H0GXZ3"/>
<reference evidence="5 6" key="1">
    <citation type="journal article" date="2012" name="FEMS Yeast Res.">
        <title>The genome sequence of the wine yeast VIN7 reveals an allotriploid hybrid genome with Saccharomyces cerevisiae and Saccharomyces kudriavzevii origins.</title>
        <authorList>
            <person name="Borneman A.R."/>
            <person name="Desany B.A."/>
            <person name="Riches D."/>
            <person name="Affourtit J.P."/>
            <person name="Forgan A.H."/>
            <person name="Pretorius I.S."/>
            <person name="Egholm M."/>
            <person name="Chambers P.J."/>
        </authorList>
    </citation>
    <scope>NUCLEOTIDE SEQUENCE [LARGE SCALE GENOMIC DNA]</scope>
    <source>
        <strain evidence="5 6">VIN7</strain>
    </source>
</reference>
<dbReference type="Pfam" id="PF13589">
    <property type="entry name" value="HATPase_c_3"/>
    <property type="match status" value="1"/>
</dbReference>
<feature type="domain" description="DNA mismatch repair protein S5" evidence="4">
    <location>
        <begin position="225"/>
        <end position="359"/>
    </location>
</feature>
<gene>
    <name evidence="5" type="ORF">VIN7_8591</name>
</gene>
<dbReference type="InterPro" id="IPR002099">
    <property type="entry name" value="MutL/Mlh/PMS"/>
</dbReference>
<dbReference type="PROSITE" id="PS00058">
    <property type="entry name" value="DNA_MISMATCH_REPAIR_1"/>
    <property type="match status" value="1"/>
</dbReference>
<dbReference type="InterPro" id="IPR020568">
    <property type="entry name" value="Ribosomal_Su5_D2-typ_SF"/>
</dbReference>
<keyword evidence="2" id="KW-0227">DNA damage</keyword>
<protein>
    <submittedName>
        <fullName evidence="5">Mlh2p</fullName>
    </submittedName>
</protein>
<name>H0GXZ3_SACCK</name>
<organism evidence="5 6">
    <name type="scientific">Saccharomyces cerevisiae x Saccharomyces kudriavzevii (strain VIN7)</name>
    <name type="common">Yeast</name>
    <dbReference type="NCBI Taxonomy" id="1095631"/>
    <lineage>
        <taxon>Eukaryota</taxon>
        <taxon>Fungi</taxon>
        <taxon>Dikarya</taxon>
        <taxon>Ascomycota</taxon>
        <taxon>Saccharomycotina</taxon>
        <taxon>Saccharomycetes</taxon>
        <taxon>Saccharomycetales</taxon>
        <taxon>Saccharomycetaceae</taxon>
        <taxon>Saccharomyces</taxon>
    </lineage>
</organism>
<evidence type="ECO:0000313" key="5">
    <source>
        <dbReference type="EMBL" id="EHN01320.1"/>
    </source>
</evidence>
<comment type="caution">
    <text evidence="5">The sequence shown here is derived from an EMBL/GenBank/DDBJ whole genome shotgun (WGS) entry which is preliminary data.</text>
</comment>
<dbReference type="Pfam" id="PF01119">
    <property type="entry name" value="DNA_mis_repair"/>
    <property type="match status" value="1"/>
</dbReference>
<dbReference type="GO" id="GO:0005524">
    <property type="term" value="F:ATP binding"/>
    <property type="evidence" value="ECO:0007669"/>
    <property type="project" value="InterPro"/>
</dbReference>
<dbReference type="GO" id="GO:0030983">
    <property type="term" value="F:mismatched DNA binding"/>
    <property type="evidence" value="ECO:0007669"/>
    <property type="project" value="InterPro"/>
</dbReference>
<dbReference type="SMART" id="SM01340">
    <property type="entry name" value="DNA_mis_repair"/>
    <property type="match status" value="1"/>
</dbReference>
<dbReference type="PANTHER" id="PTHR10073">
    <property type="entry name" value="DNA MISMATCH REPAIR PROTEIN MLH, PMS, MUTL"/>
    <property type="match status" value="1"/>
</dbReference>
<dbReference type="GO" id="GO:0061982">
    <property type="term" value="P:meiosis I cell cycle process"/>
    <property type="evidence" value="ECO:0007669"/>
    <property type="project" value="UniProtKB-ARBA"/>
</dbReference>
<dbReference type="GO" id="GO:0006298">
    <property type="term" value="P:mismatch repair"/>
    <property type="evidence" value="ECO:0007669"/>
    <property type="project" value="InterPro"/>
</dbReference>
<dbReference type="SUPFAM" id="SSF55874">
    <property type="entry name" value="ATPase domain of HSP90 chaperone/DNA topoisomerase II/histidine kinase"/>
    <property type="match status" value="1"/>
</dbReference>
<sequence>MAIHQLPSESQWKIVSSSFIYGPVAAVRELLDNSIDSGAKKIYVDVDSTTGGCEYISVKDDGSGVDISDRLSMCLNHTTSKISTLGDISLLTTLGFRGEALFLLSNLCNQQGSMQVETKTVDDVIGEQWLIDSEGAIANGKRYKVSCPVGTTVTLRKLLGGLRARYIEISSKPRKSLDELTYLINHYSLIHRDIRFYFSLVSLRKNGAVERKQMQETLDSKISRARSLSLLTKLKKPVSLNFITEEKLVIDEKMITLDLILPRMVPQSDVINIKKRFRFLSVNKRALSISLETGKAISKLMSSIYRSANLLEPMVWFINLNCDTKLLDVNIEAEKNDVMIKSFEVILEKIETKLKSLLEKWIGTNRNLPGDENVQSPAKKGITPTSMIFQPDVENETIKSQNNATDEDKSEGKQRKSGSIIHPLYVDEPNLENTTIVAATSSPPQLGENEALDQQTQEDHLNCKISSSGSIASEDATNWRHNLHQELSESSEVIGAGSSTLPSSLTYNYIETIPEDEDLELSKDASISNPFMITKIRNANKKLSEDPYKAKHNNRDSAGASEIRERRQLSNTAKDELLKLQQIYNKRSSSADITDPHNSKQNNIDKYAKRVPCMHNRKPKLMHFSEYTNNYVFTLENRKLSTHSTDSFAKEALWLRSRDDHANPSSSLLQGLRGRVKKRGRIEVTANEWCLFTLDST</sequence>
<accession>H0GXZ3</accession>
<feature type="compositionally biased region" description="Basic and acidic residues" evidence="3">
    <location>
        <begin position="544"/>
        <end position="555"/>
    </location>
</feature>
<dbReference type="HOGENOM" id="CLU_024335_0_0_1"/>
<evidence type="ECO:0000256" key="3">
    <source>
        <dbReference type="SAM" id="MobiDB-lite"/>
    </source>
</evidence>
<evidence type="ECO:0000313" key="6">
    <source>
        <dbReference type="Proteomes" id="UP000009009"/>
    </source>
</evidence>
<dbReference type="InterPro" id="IPR038973">
    <property type="entry name" value="MutL/Mlh/Pms-like"/>
</dbReference>
<dbReference type="Gene3D" id="3.30.565.10">
    <property type="entry name" value="Histidine kinase-like ATPase, C-terminal domain"/>
    <property type="match status" value="1"/>
</dbReference>
<dbReference type="InterPro" id="IPR014721">
    <property type="entry name" value="Ribsml_uS5_D2-typ_fold_subgr"/>
</dbReference>
<evidence type="ECO:0000259" key="4">
    <source>
        <dbReference type="SMART" id="SM01340"/>
    </source>
</evidence>
<dbReference type="OrthoDB" id="10263226at2759"/>
<feature type="region of interest" description="Disordered" evidence="3">
    <location>
        <begin position="544"/>
        <end position="570"/>
    </location>
</feature>
<evidence type="ECO:0000256" key="2">
    <source>
        <dbReference type="ARBA" id="ARBA00022763"/>
    </source>
</evidence>
<dbReference type="GO" id="GO:0140664">
    <property type="term" value="F:ATP-dependent DNA damage sensor activity"/>
    <property type="evidence" value="ECO:0007669"/>
    <property type="project" value="InterPro"/>
</dbReference>
<dbReference type="Gene3D" id="3.30.230.10">
    <property type="match status" value="1"/>
</dbReference>
<dbReference type="PANTHER" id="PTHR10073:SF44">
    <property type="entry name" value="DNA MISMATCH REPAIR PROTEIN MLH2"/>
    <property type="match status" value="1"/>
</dbReference>
<dbReference type="GO" id="GO:0016887">
    <property type="term" value="F:ATP hydrolysis activity"/>
    <property type="evidence" value="ECO:0007669"/>
    <property type="project" value="InterPro"/>
</dbReference>
<comment type="similarity">
    <text evidence="1">Belongs to the DNA mismatch repair MutL/HexB family.</text>
</comment>
<dbReference type="InterPro" id="IPR013507">
    <property type="entry name" value="DNA_mismatch_S5_2-like"/>
</dbReference>
<dbReference type="NCBIfam" id="TIGR00585">
    <property type="entry name" value="mutl"/>
    <property type="match status" value="1"/>
</dbReference>
<dbReference type="SUPFAM" id="SSF54211">
    <property type="entry name" value="Ribosomal protein S5 domain 2-like"/>
    <property type="match status" value="1"/>
</dbReference>
<dbReference type="InterPro" id="IPR014762">
    <property type="entry name" value="DNA_mismatch_repair_CS"/>
</dbReference>
<feature type="region of interest" description="Disordered" evidence="3">
    <location>
        <begin position="400"/>
        <end position="422"/>
    </location>
</feature>
<keyword evidence="6" id="KW-1185">Reference proteome</keyword>
<dbReference type="InterPro" id="IPR036890">
    <property type="entry name" value="HATPase_C_sf"/>
</dbReference>
<dbReference type="GO" id="GO:0032389">
    <property type="term" value="C:MutLalpha complex"/>
    <property type="evidence" value="ECO:0007669"/>
    <property type="project" value="TreeGrafter"/>
</dbReference>
<evidence type="ECO:0000256" key="1">
    <source>
        <dbReference type="ARBA" id="ARBA00006082"/>
    </source>
</evidence>
<dbReference type="FunFam" id="3.30.565.10:FF:000017">
    <property type="entry name" value="PMS1 homolog 1, mismatch repair system component"/>
    <property type="match status" value="1"/>
</dbReference>